<reference evidence="8" key="2">
    <citation type="journal article" date="2023" name="IMA Fungus">
        <title>Comparative genomic study of the Penicillium genus elucidates a diverse pangenome and 15 lateral gene transfer events.</title>
        <authorList>
            <person name="Petersen C."/>
            <person name="Sorensen T."/>
            <person name="Nielsen M.R."/>
            <person name="Sondergaard T.E."/>
            <person name="Sorensen J.L."/>
            <person name="Fitzpatrick D.A."/>
            <person name="Frisvad J.C."/>
            <person name="Nielsen K.L."/>
        </authorList>
    </citation>
    <scope>NUCLEOTIDE SEQUENCE</scope>
    <source>
        <strain evidence="8">IBT 16125</strain>
    </source>
</reference>
<dbReference type="Pfam" id="PF07690">
    <property type="entry name" value="MFS_1"/>
    <property type="match status" value="1"/>
</dbReference>
<evidence type="ECO:0000256" key="2">
    <source>
        <dbReference type="ARBA" id="ARBA00022448"/>
    </source>
</evidence>
<comment type="subcellular location">
    <subcellularLocation>
        <location evidence="1">Membrane</location>
        <topology evidence="1">Multi-pass membrane protein</topology>
    </subcellularLocation>
</comment>
<dbReference type="GO" id="GO:0022857">
    <property type="term" value="F:transmembrane transporter activity"/>
    <property type="evidence" value="ECO:0007669"/>
    <property type="project" value="InterPro"/>
</dbReference>
<dbReference type="InterPro" id="IPR036259">
    <property type="entry name" value="MFS_trans_sf"/>
</dbReference>
<keyword evidence="9" id="KW-1185">Reference proteome</keyword>
<name>A0AAD6C9Q5_9EURO</name>
<evidence type="ECO:0000313" key="8">
    <source>
        <dbReference type="EMBL" id="KAJ5455486.1"/>
    </source>
</evidence>
<reference evidence="8" key="1">
    <citation type="submission" date="2022-12" db="EMBL/GenBank/DDBJ databases">
        <authorList>
            <person name="Petersen C."/>
        </authorList>
    </citation>
    <scope>NUCLEOTIDE SEQUENCE</scope>
    <source>
        <strain evidence="8">IBT 16125</strain>
    </source>
</reference>
<feature type="transmembrane region" description="Helical" evidence="6">
    <location>
        <begin position="124"/>
        <end position="145"/>
    </location>
</feature>
<dbReference type="PANTHER" id="PTHR23501">
    <property type="entry name" value="MAJOR FACILITATOR SUPERFAMILY"/>
    <property type="match status" value="1"/>
</dbReference>
<dbReference type="GO" id="GO:0005886">
    <property type="term" value="C:plasma membrane"/>
    <property type="evidence" value="ECO:0007669"/>
    <property type="project" value="TreeGrafter"/>
</dbReference>
<keyword evidence="3 6" id="KW-0812">Transmembrane</keyword>
<dbReference type="Proteomes" id="UP001213681">
    <property type="component" value="Unassembled WGS sequence"/>
</dbReference>
<organism evidence="8 9">
    <name type="scientific">Penicillium daleae</name>
    <dbReference type="NCBI Taxonomy" id="63821"/>
    <lineage>
        <taxon>Eukaryota</taxon>
        <taxon>Fungi</taxon>
        <taxon>Dikarya</taxon>
        <taxon>Ascomycota</taxon>
        <taxon>Pezizomycotina</taxon>
        <taxon>Eurotiomycetes</taxon>
        <taxon>Eurotiomycetidae</taxon>
        <taxon>Eurotiales</taxon>
        <taxon>Aspergillaceae</taxon>
        <taxon>Penicillium</taxon>
    </lineage>
</organism>
<evidence type="ECO:0000256" key="4">
    <source>
        <dbReference type="ARBA" id="ARBA00022989"/>
    </source>
</evidence>
<evidence type="ECO:0000256" key="1">
    <source>
        <dbReference type="ARBA" id="ARBA00004141"/>
    </source>
</evidence>
<keyword evidence="4 6" id="KW-1133">Transmembrane helix</keyword>
<dbReference type="Gene3D" id="1.20.1720.10">
    <property type="entry name" value="Multidrug resistance protein D"/>
    <property type="match status" value="1"/>
</dbReference>
<dbReference type="RefSeq" id="XP_056767859.1">
    <property type="nucleotide sequence ID" value="XM_056907132.1"/>
</dbReference>
<feature type="transmembrane region" description="Helical" evidence="6">
    <location>
        <begin position="57"/>
        <end position="87"/>
    </location>
</feature>
<evidence type="ECO:0000256" key="3">
    <source>
        <dbReference type="ARBA" id="ARBA00022692"/>
    </source>
</evidence>
<comment type="caution">
    <text evidence="8">The sequence shown here is derived from an EMBL/GenBank/DDBJ whole genome shotgun (WGS) entry which is preliminary data.</text>
</comment>
<evidence type="ECO:0000313" key="9">
    <source>
        <dbReference type="Proteomes" id="UP001213681"/>
    </source>
</evidence>
<sequence length="206" mass="22009">MTVYARTDAEGTLDASAPAHALVKQSEVAAEGGILQAPPPAASPEGPPSEDEYPRGLALLFILLSLVLSIVMVAVDQTIIATAIPLITDEFHSVTQIGWYGSAFFLEFASFTSSWGKLFKYFRLQWTFLVAVFLFELGSLVCAVAPSSTALIVGRALAGLGAAGVGRLHPHRLPGVPCKYRTQPVRFNHGVALSKSPAWIIVSWVS</sequence>
<evidence type="ECO:0000259" key="7">
    <source>
        <dbReference type="PROSITE" id="PS50850"/>
    </source>
</evidence>
<dbReference type="InterPro" id="IPR020846">
    <property type="entry name" value="MFS_dom"/>
</dbReference>
<feature type="transmembrane region" description="Helical" evidence="6">
    <location>
        <begin position="99"/>
        <end position="118"/>
    </location>
</feature>
<dbReference type="InterPro" id="IPR011701">
    <property type="entry name" value="MFS"/>
</dbReference>
<evidence type="ECO:0000256" key="5">
    <source>
        <dbReference type="ARBA" id="ARBA00023136"/>
    </source>
</evidence>
<gene>
    <name evidence="8" type="ORF">N7458_003750</name>
</gene>
<keyword evidence="2" id="KW-0813">Transport</keyword>
<dbReference type="AlphaFoldDB" id="A0AAD6C9Q5"/>
<dbReference type="GeneID" id="81597375"/>
<evidence type="ECO:0000256" key="6">
    <source>
        <dbReference type="SAM" id="Phobius"/>
    </source>
</evidence>
<feature type="domain" description="Major facilitator superfamily (MFS) profile" evidence="7">
    <location>
        <begin position="62"/>
        <end position="206"/>
    </location>
</feature>
<proteinExistence type="predicted"/>
<dbReference type="EMBL" id="JAPVEA010000004">
    <property type="protein sequence ID" value="KAJ5455486.1"/>
    <property type="molecule type" value="Genomic_DNA"/>
</dbReference>
<dbReference type="SUPFAM" id="SSF103473">
    <property type="entry name" value="MFS general substrate transporter"/>
    <property type="match status" value="1"/>
</dbReference>
<dbReference type="PROSITE" id="PS50850">
    <property type="entry name" value="MFS"/>
    <property type="match status" value="1"/>
</dbReference>
<dbReference type="PANTHER" id="PTHR23501:SF177">
    <property type="entry name" value="MAJOR FACILITATOR SUPERFAMILY (MFS) PROFILE DOMAIN-CONTAINING PROTEIN-RELATED"/>
    <property type="match status" value="1"/>
</dbReference>
<accession>A0AAD6C9Q5</accession>
<protein>
    <submittedName>
        <fullName evidence="8">Major facilitator superfamily transporter</fullName>
    </submittedName>
</protein>
<keyword evidence="5 6" id="KW-0472">Membrane</keyword>